<sequence length="577" mass="64296">MYHSIFVLLLFLLSFFVYSSLSDPRATEAALICTNKSAALSERQTFIANFLATMDTTTPLVATQRYAAVMNGAGNTTVYTFEPFVEAGFSWTGVISGAMTTISSMILWIHKTAVCGTQDFVGNRSVFGANVEELVRNLSVEAPKNDNFFVGFVNKGNIMVYGLAQCWELVSRTGCERCLANAFYNISSCTPKEEGRVLNAGCYMRYYTQKFYYNSSNTVGGNNIHQGYRLAITLAATSSALALVLVVTTVVFIVRKKILKKRRERKLVGDLLATLNKSKLNFSYEILERATNFFHSSNKLGQGGSGSVYKGVLPDGRVVAVKRLFFNSVQWVDHFFNEVNLIIKKNLQLLRWDVRYKIILGTAEGLAYLHEESKLRIIHRDIKLSNILLNEDFMPKIADFGLARLFPEDKTHISTAIAGTLGYMAPEYVVHGKLTEKADVYSFGVLILEVVCGKRNSSFSENSSILQMVWNLYVAGRPCEAVDPELEANFQEVEASQLLQIGLLCVQASAELRPSMPVVVKMLTHSQDIPQPTQPPFLNSSIREANQIVPLRAYNFQLDSDTQTSGNSMTESLIDPR</sequence>
<evidence type="ECO:0000256" key="15">
    <source>
        <dbReference type="SAM" id="Phobius"/>
    </source>
</evidence>
<dbReference type="PROSITE" id="PS51473">
    <property type="entry name" value="GNK2"/>
    <property type="match status" value="1"/>
</dbReference>
<protein>
    <recommendedName>
        <fullName evidence="21">Cysteine-rich receptor-like protein kinase 3</fullName>
    </recommendedName>
</protein>
<dbReference type="PANTHER" id="PTHR47973">
    <property type="entry name" value="CYSTEINE-RICH RECEPTOR-LIKE PROTEIN KINASE 3"/>
    <property type="match status" value="1"/>
</dbReference>
<feature type="chain" id="PRO_5029707150" description="Cysteine-rich receptor-like protein kinase 3" evidence="16">
    <location>
        <begin position="23"/>
        <end position="577"/>
    </location>
</feature>
<dbReference type="InterPro" id="IPR000719">
    <property type="entry name" value="Prot_kinase_dom"/>
</dbReference>
<dbReference type="GO" id="GO:0016020">
    <property type="term" value="C:membrane"/>
    <property type="evidence" value="ECO:0007669"/>
    <property type="project" value="UniProtKB-SubCell"/>
</dbReference>
<evidence type="ECO:0000313" key="20">
    <source>
        <dbReference type="Proteomes" id="UP000594261"/>
    </source>
</evidence>
<dbReference type="Pfam" id="PF00069">
    <property type="entry name" value="Pkinase"/>
    <property type="match status" value="1"/>
</dbReference>
<dbReference type="InterPro" id="IPR017441">
    <property type="entry name" value="Protein_kinase_ATP_BS"/>
</dbReference>
<keyword evidence="2" id="KW-0723">Serine/threonine-protein kinase</keyword>
<dbReference type="PROSITE" id="PS00107">
    <property type="entry name" value="PROTEIN_KINASE_ATP"/>
    <property type="match status" value="1"/>
</dbReference>
<evidence type="ECO:0000256" key="5">
    <source>
        <dbReference type="ARBA" id="ARBA00022729"/>
    </source>
</evidence>
<evidence type="ECO:0000256" key="7">
    <source>
        <dbReference type="ARBA" id="ARBA00022741"/>
    </source>
</evidence>
<evidence type="ECO:0000256" key="13">
    <source>
        <dbReference type="ARBA" id="ARBA00023180"/>
    </source>
</evidence>
<evidence type="ECO:0000256" key="4">
    <source>
        <dbReference type="ARBA" id="ARBA00022692"/>
    </source>
</evidence>
<dbReference type="InterPro" id="IPR008271">
    <property type="entry name" value="Ser/Thr_kinase_AS"/>
</dbReference>
<dbReference type="InParanoid" id="A0A7N2R084"/>
<organism evidence="19 20">
    <name type="scientific">Quercus lobata</name>
    <name type="common">Valley oak</name>
    <dbReference type="NCBI Taxonomy" id="97700"/>
    <lineage>
        <taxon>Eukaryota</taxon>
        <taxon>Viridiplantae</taxon>
        <taxon>Streptophyta</taxon>
        <taxon>Embryophyta</taxon>
        <taxon>Tracheophyta</taxon>
        <taxon>Spermatophyta</taxon>
        <taxon>Magnoliopsida</taxon>
        <taxon>eudicotyledons</taxon>
        <taxon>Gunneridae</taxon>
        <taxon>Pentapetalae</taxon>
        <taxon>rosids</taxon>
        <taxon>fabids</taxon>
        <taxon>Fagales</taxon>
        <taxon>Fagaceae</taxon>
        <taxon>Quercus</taxon>
    </lineage>
</organism>
<evidence type="ECO:0000256" key="9">
    <source>
        <dbReference type="ARBA" id="ARBA00022840"/>
    </source>
</evidence>
<keyword evidence="10 15" id="KW-1133">Transmembrane helix</keyword>
<dbReference type="InterPro" id="IPR038408">
    <property type="entry name" value="GNK2_sf"/>
</dbReference>
<keyword evidence="20" id="KW-1185">Reference proteome</keyword>
<dbReference type="CDD" id="cd23509">
    <property type="entry name" value="Gnk2-like"/>
    <property type="match status" value="1"/>
</dbReference>
<keyword evidence="12" id="KW-0675">Receptor</keyword>
<dbReference type="EnsemblPlants" id="QL02p093947:mrna">
    <property type="protein sequence ID" value="QL02p093947:mrna"/>
    <property type="gene ID" value="QL02p093947"/>
</dbReference>
<reference evidence="20" key="1">
    <citation type="journal article" date="2016" name="G3 (Bethesda)">
        <title>First Draft Assembly and Annotation of the Genome of a California Endemic Oak Quercus lobata Nee (Fagaceae).</title>
        <authorList>
            <person name="Sork V.L."/>
            <person name="Fitz-Gibbon S.T."/>
            <person name="Puiu D."/>
            <person name="Crepeau M."/>
            <person name="Gugger P.F."/>
            <person name="Sherman R."/>
            <person name="Stevens K."/>
            <person name="Langley C.H."/>
            <person name="Pellegrini M."/>
            <person name="Salzberg S.L."/>
        </authorList>
    </citation>
    <scope>NUCLEOTIDE SEQUENCE [LARGE SCALE GENOMIC DNA]</scope>
    <source>
        <strain evidence="20">cv. SW786</strain>
    </source>
</reference>
<dbReference type="InterPro" id="IPR011009">
    <property type="entry name" value="Kinase-like_dom_sf"/>
</dbReference>
<evidence type="ECO:0000256" key="8">
    <source>
        <dbReference type="ARBA" id="ARBA00022777"/>
    </source>
</evidence>
<feature type="transmembrane region" description="Helical" evidence="15">
    <location>
        <begin position="230"/>
        <end position="254"/>
    </location>
</feature>
<evidence type="ECO:0000256" key="11">
    <source>
        <dbReference type="ARBA" id="ARBA00023136"/>
    </source>
</evidence>
<dbReference type="GO" id="GO:0005524">
    <property type="term" value="F:ATP binding"/>
    <property type="evidence" value="ECO:0007669"/>
    <property type="project" value="UniProtKB-UniRule"/>
</dbReference>
<keyword evidence="13" id="KW-0325">Glycoprotein</keyword>
<dbReference type="Proteomes" id="UP000594261">
    <property type="component" value="Chromosome 2"/>
</dbReference>
<evidence type="ECO:0000256" key="1">
    <source>
        <dbReference type="ARBA" id="ARBA00004167"/>
    </source>
</evidence>
<dbReference type="Gene3D" id="1.10.510.10">
    <property type="entry name" value="Transferase(Phosphotransferase) domain 1"/>
    <property type="match status" value="1"/>
</dbReference>
<keyword evidence="9 14" id="KW-0067">ATP-binding</keyword>
<keyword evidence="6" id="KW-0677">Repeat</keyword>
<evidence type="ECO:0000256" key="10">
    <source>
        <dbReference type="ARBA" id="ARBA00022989"/>
    </source>
</evidence>
<dbReference type="InterPro" id="IPR002902">
    <property type="entry name" value="GNK2"/>
</dbReference>
<evidence type="ECO:0000256" key="12">
    <source>
        <dbReference type="ARBA" id="ARBA00023170"/>
    </source>
</evidence>
<dbReference type="Gramene" id="QL02p093947:mrna">
    <property type="protein sequence ID" value="QL02p093947:mrna"/>
    <property type="gene ID" value="QL02p093947"/>
</dbReference>
<dbReference type="Gene3D" id="3.30.430.20">
    <property type="entry name" value="Gnk2 domain, C-X8-C-X2-C motif"/>
    <property type="match status" value="1"/>
</dbReference>
<dbReference type="FunFam" id="1.10.510.10:FF:000336">
    <property type="entry name" value="Cysteine-rich receptor-like protein kinase 2"/>
    <property type="match status" value="1"/>
</dbReference>
<keyword evidence="8" id="KW-0418">Kinase</keyword>
<keyword evidence="7 14" id="KW-0547">Nucleotide-binding</keyword>
<keyword evidence="4 15" id="KW-0812">Transmembrane</keyword>
<dbReference type="SMART" id="SM00220">
    <property type="entry name" value="S_TKc"/>
    <property type="match status" value="1"/>
</dbReference>
<evidence type="ECO:0008006" key="21">
    <source>
        <dbReference type="Google" id="ProtNLM"/>
    </source>
</evidence>
<keyword evidence="5 16" id="KW-0732">Signal</keyword>
<feature type="domain" description="Protein kinase" evidence="17">
    <location>
        <begin position="192"/>
        <end position="538"/>
    </location>
</feature>
<dbReference type="PROSITE" id="PS50011">
    <property type="entry name" value="PROTEIN_KINASE_DOM"/>
    <property type="match status" value="1"/>
</dbReference>
<evidence type="ECO:0000256" key="16">
    <source>
        <dbReference type="SAM" id="SignalP"/>
    </source>
</evidence>
<dbReference type="InterPro" id="IPR052059">
    <property type="entry name" value="CR_Ser/Thr_kinase"/>
</dbReference>
<feature type="domain" description="Gnk2-homologous" evidence="18">
    <location>
        <begin position="108"/>
        <end position="211"/>
    </location>
</feature>
<keyword evidence="3" id="KW-0808">Transferase</keyword>
<evidence type="ECO:0000259" key="17">
    <source>
        <dbReference type="PROSITE" id="PS50011"/>
    </source>
</evidence>
<evidence type="ECO:0000313" key="19">
    <source>
        <dbReference type="EnsemblPlants" id="QL02p093947:mrna"/>
    </source>
</evidence>
<evidence type="ECO:0000259" key="18">
    <source>
        <dbReference type="PROSITE" id="PS51473"/>
    </source>
</evidence>
<keyword evidence="11 15" id="KW-0472">Membrane</keyword>
<dbReference type="Pfam" id="PF01657">
    <property type="entry name" value="Stress-antifung"/>
    <property type="match status" value="1"/>
</dbReference>
<proteinExistence type="predicted"/>
<evidence type="ECO:0000256" key="3">
    <source>
        <dbReference type="ARBA" id="ARBA00022679"/>
    </source>
</evidence>
<dbReference type="Gene3D" id="3.30.200.20">
    <property type="entry name" value="Phosphorylase Kinase, domain 1"/>
    <property type="match status" value="1"/>
</dbReference>
<dbReference type="SUPFAM" id="SSF56112">
    <property type="entry name" value="Protein kinase-like (PK-like)"/>
    <property type="match status" value="1"/>
</dbReference>
<evidence type="ECO:0000256" key="6">
    <source>
        <dbReference type="ARBA" id="ARBA00022737"/>
    </source>
</evidence>
<dbReference type="FunFam" id="3.30.430.20:FF:000015">
    <property type="entry name" value="Cysteine-rich receptor-like protein kinase 3"/>
    <property type="match status" value="1"/>
</dbReference>
<dbReference type="PROSITE" id="PS00108">
    <property type="entry name" value="PROTEIN_KINASE_ST"/>
    <property type="match status" value="1"/>
</dbReference>
<accession>A0A7N2R084</accession>
<comment type="subcellular location">
    <subcellularLocation>
        <location evidence="1">Membrane</location>
        <topology evidence="1">Single-pass membrane protein</topology>
    </subcellularLocation>
</comment>
<name>A0A7N2R084_QUELO</name>
<reference evidence="19" key="2">
    <citation type="submission" date="2021-01" db="UniProtKB">
        <authorList>
            <consortium name="EnsemblPlants"/>
        </authorList>
    </citation>
    <scope>IDENTIFICATION</scope>
</reference>
<evidence type="ECO:0000256" key="2">
    <source>
        <dbReference type="ARBA" id="ARBA00022527"/>
    </source>
</evidence>
<evidence type="ECO:0000256" key="14">
    <source>
        <dbReference type="PROSITE-ProRule" id="PRU10141"/>
    </source>
</evidence>
<dbReference type="GO" id="GO:0004674">
    <property type="term" value="F:protein serine/threonine kinase activity"/>
    <property type="evidence" value="ECO:0007669"/>
    <property type="project" value="UniProtKB-KW"/>
</dbReference>
<feature type="binding site" evidence="14">
    <location>
        <position position="322"/>
    </location>
    <ligand>
        <name>ATP</name>
        <dbReference type="ChEBI" id="CHEBI:30616"/>
    </ligand>
</feature>
<feature type="signal peptide" evidence="16">
    <location>
        <begin position="1"/>
        <end position="22"/>
    </location>
</feature>
<dbReference type="AlphaFoldDB" id="A0A7N2R084"/>